<dbReference type="PANTHER" id="PTHR10755:SF0">
    <property type="entry name" value="OXYGEN-DEPENDENT COPROPORPHYRINOGEN-III OXIDASE, MITOCHONDRIAL"/>
    <property type="match status" value="1"/>
</dbReference>
<evidence type="ECO:0000256" key="7">
    <source>
        <dbReference type="ARBA" id="ARBA00023244"/>
    </source>
</evidence>
<dbReference type="RefSeq" id="XP_003744828.1">
    <property type="nucleotide sequence ID" value="XM_003744780.2"/>
</dbReference>
<dbReference type="CTD" id="44701"/>
<keyword evidence="8" id="KW-0472">Membrane</keyword>
<evidence type="ECO:0000256" key="6">
    <source>
        <dbReference type="ARBA" id="ARBA00023133"/>
    </source>
</evidence>
<accession>A0AAJ6QV05</accession>
<dbReference type="AlphaFoldDB" id="A0AAJ6QV05"/>
<dbReference type="EC" id="1.3.3.3" evidence="4"/>
<feature type="transmembrane region" description="Helical" evidence="8">
    <location>
        <begin position="21"/>
        <end position="39"/>
    </location>
</feature>
<evidence type="ECO:0000256" key="5">
    <source>
        <dbReference type="ARBA" id="ARBA00023002"/>
    </source>
</evidence>
<dbReference type="GO" id="GO:0006782">
    <property type="term" value="P:protoporphyrinogen IX biosynthetic process"/>
    <property type="evidence" value="ECO:0007669"/>
    <property type="project" value="TreeGrafter"/>
</dbReference>
<evidence type="ECO:0000256" key="2">
    <source>
        <dbReference type="ARBA" id="ARBA00010644"/>
    </source>
</evidence>
<organism evidence="9 10">
    <name type="scientific">Galendromus occidentalis</name>
    <name type="common">western predatory mite</name>
    <dbReference type="NCBI Taxonomy" id="34638"/>
    <lineage>
        <taxon>Eukaryota</taxon>
        <taxon>Metazoa</taxon>
        <taxon>Ecdysozoa</taxon>
        <taxon>Arthropoda</taxon>
        <taxon>Chelicerata</taxon>
        <taxon>Arachnida</taxon>
        <taxon>Acari</taxon>
        <taxon>Parasitiformes</taxon>
        <taxon>Mesostigmata</taxon>
        <taxon>Gamasina</taxon>
        <taxon>Phytoseioidea</taxon>
        <taxon>Phytoseiidae</taxon>
        <taxon>Typhlodrominae</taxon>
        <taxon>Galendromus</taxon>
    </lineage>
</organism>
<evidence type="ECO:0000256" key="4">
    <source>
        <dbReference type="ARBA" id="ARBA00012869"/>
    </source>
</evidence>
<dbReference type="KEGG" id="goe:100902316"/>
<evidence type="ECO:0000313" key="9">
    <source>
        <dbReference type="Proteomes" id="UP000694867"/>
    </source>
</evidence>
<dbReference type="NCBIfam" id="NF003727">
    <property type="entry name" value="PRK05330.1"/>
    <property type="match status" value="1"/>
</dbReference>
<evidence type="ECO:0000313" key="10">
    <source>
        <dbReference type="RefSeq" id="XP_003744828.1"/>
    </source>
</evidence>
<comment type="similarity">
    <text evidence="2">Belongs to the aerobic coproporphyrinogen-III oxidase family.</text>
</comment>
<protein>
    <recommendedName>
        <fullName evidence="4">coproporphyrinogen oxidase</fullName>
        <ecNumber evidence="4">1.3.3.3</ecNumber>
    </recommendedName>
</protein>
<keyword evidence="6" id="KW-0350">Heme biosynthesis</keyword>
<dbReference type="InterPro" id="IPR036406">
    <property type="entry name" value="Coprogen_oxidase_aer_sf"/>
</dbReference>
<dbReference type="Pfam" id="PF01218">
    <property type="entry name" value="Coprogen_oxidas"/>
    <property type="match status" value="1"/>
</dbReference>
<gene>
    <name evidence="10" type="primary">LOC100902316</name>
</gene>
<dbReference type="PRINTS" id="PR00073">
    <property type="entry name" value="COPRGNOXDASE"/>
</dbReference>
<evidence type="ECO:0000256" key="1">
    <source>
        <dbReference type="ARBA" id="ARBA00005168"/>
    </source>
</evidence>
<dbReference type="GO" id="GO:0004109">
    <property type="term" value="F:coproporphyrinogen oxidase activity"/>
    <property type="evidence" value="ECO:0007669"/>
    <property type="project" value="UniProtKB-EC"/>
</dbReference>
<dbReference type="Gene3D" id="3.40.1500.10">
    <property type="entry name" value="Coproporphyrinogen III oxidase, aerobic"/>
    <property type="match status" value="1"/>
</dbReference>
<dbReference type="SUPFAM" id="SSF102886">
    <property type="entry name" value="Coproporphyrinogen III oxidase"/>
    <property type="match status" value="1"/>
</dbReference>
<dbReference type="Proteomes" id="UP000694867">
    <property type="component" value="Unplaced"/>
</dbReference>
<dbReference type="PIRSF" id="PIRSF000166">
    <property type="entry name" value="Coproporphyri_ox"/>
    <property type="match status" value="1"/>
</dbReference>
<evidence type="ECO:0000256" key="3">
    <source>
        <dbReference type="ARBA" id="ARBA00011738"/>
    </source>
</evidence>
<keyword evidence="5" id="KW-0560">Oxidoreductase</keyword>
<evidence type="ECO:0000256" key="8">
    <source>
        <dbReference type="SAM" id="Phobius"/>
    </source>
</evidence>
<keyword evidence="9" id="KW-1185">Reference proteome</keyword>
<keyword evidence="7" id="KW-0627">Porphyrin biosynthesis</keyword>
<dbReference type="GeneID" id="100902316"/>
<sequence>MFRVSRATSRLTRVFNHPRRTAVAMAGVAASTATVTFIYRSFSSSSVRLKGIIDVNDFMAQPITPMKHLEKTMDSIPTRMELMILDAQAKLIRSLQEVEAEHSNTKFRVDRWERAEGGGGIACVLQDGQVFEKAGVNISVVEGDLTKGALQHMKSRGRDFGEGPHRFKAMGISSVIHPRNPNVPTLHFNYRYFEVVNGRGDVTWWFGGGSDLTPYYLDKDDVRHFHQTLKNACDRHNPQYYPRFKKWCDEYFFITHRGFSRGVGGIFFDDLDDKKAETMLKFVTECASSVIPSYVPLVKKNKDRGYGYKERDWQLIRRGHYAEFNLVHDRGTKFGLSTPGGRIEAILMSLPLNARWVYEHQPEPGSEEAALLEVLLKPKDWV</sequence>
<comment type="subunit">
    <text evidence="3">Homodimer.</text>
</comment>
<keyword evidence="8" id="KW-0812">Transmembrane</keyword>
<comment type="pathway">
    <text evidence="1">Porphyrin-containing compound metabolism; protoporphyrin-IX biosynthesis; protoporphyrinogen-IX from coproporphyrinogen-III (O2 route): step 1/1.</text>
</comment>
<name>A0AAJ6QV05_9ACAR</name>
<dbReference type="GO" id="GO:0005737">
    <property type="term" value="C:cytoplasm"/>
    <property type="evidence" value="ECO:0007669"/>
    <property type="project" value="TreeGrafter"/>
</dbReference>
<keyword evidence="8" id="KW-1133">Transmembrane helix</keyword>
<dbReference type="PANTHER" id="PTHR10755">
    <property type="entry name" value="COPROPORPHYRINOGEN III OXIDASE, MITOCHONDRIAL"/>
    <property type="match status" value="1"/>
</dbReference>
<proteinExistence type="inferred from homology"/>
<dbReference type="InterPro" id="IPR001260">
    <property type="entry name" value="Coprogen_oxidase_aer"/>
</dbReference>
<dbReference type="FunFam" id="3.40.1500.10:FF:000002">
    <property type="entry name" value="oxygen-dependent coproporphyrinogen-III oxidase, mitochondrial"/>
    <property type="match status" value="1"/>
</dbReference>
<reference evidence="10" key="1">
    <citation type="submission" date="2025-08" db="UniProtKB">
        <authorList>
            <consortium name="RefSeq"/>
        </authorList>
    </citation>
    <scope>IDENTIFICATION</scope>
</reference>